<accession>A0ABQ9GC68</accession>
<feature type="region of interest" description="Disordered" evidence="1">
    <location>
        <begin position="1"/>
        <end position="28"/>
    </location>
</feature>
<feature type="region of interest" description="Disordered" evidence="1">
    <location>
        <begin position="144"/>
        <end position="168"/>
    </location>
</feature>
<organism evidence="2 3">
    <name type="scientific">Dryococelus australis</name>
    <dbReference type="NCBI Taxonomy" id="614101"/>
    <lineage>
        <taxon>Eukaryota</taxon>
        <taxon>Metazoa</taxon>
        <taxon>Ecdysozoa</taxon>
        <taxon>Arthropoda</taxon>
        <taxon>Hexapoda</taxon>
        <taxon>Insecta</taxon>
        <taxon>Pterygota</taxon>
        <taxon>Neoptera</taxon>
        <taxon>Polyneoptera</taxon>
        <taxon>Phasmatodea</taxon>
        <taxon>Verophasmatodea</taxon>
        <taxon>Anareolatae</taxon>
        <taxon>Phasmatidae</taxon>
        <taxon>Eurycanthinae</taxon>
        <taxon>Dryococelus</taxon>
    </lineage>
</organism>
<dbReference type="InterPro" id="IPR036397">
    <property type="entry name" value="RNaseH_sf"/>
</dbReference>
<dbReference type="EMBL" id="JARBHB010000013">
    <property type="protein sequence ID" value="KAJ8870009.1"/>
    <property type="molecule type" value="Genomic_DNA"/>
</dbReference>
<comment type="caution">
    <text evidence="2">The sequence shown here is derived from an EMBL/GenBank/DDBJ whole genome shotgun (WGS) entry which is preliminary data.</text>
</comment>
<proteinExistence type="predicted"/>
<gene>
    <name evidence="2" type="ORF">PR048_029020</name>
</gene>
<dbReference type="Proteomes" id="UP001159363">
    <property type="component" value="Chromosome 12"/>
</dbReference>
<dbReference type="Gene3D" id="3.30.420.10">
    <property type="entry name" value="Ribonuclease H-like superfamily/Ribonuclease H"/>
    <property type="match status" value="1"/>
</dbReference>
<name>A0ABQ9GC68_9NEOP</name>
<evidence type="ECO:0000313" key="3">
    <source>
        <dbReference type="Proteomes" id="UP001159363"/>
    </source>
</evidence>
<feature type="compositionally biased region" description="Basic and acidic residues" evidence="1">
    <location>
        <begin position="1"/>
        <end position="19"/>
    </location>
</feature>
<feature type="region of interest" description="Disordered" evidence="1">
    <location>
        <begin position="80"/>
        <end position="99"/>
    </location>
</feature>
<sequence>MRMIERRNERVGETGDSRENPWTSGIVRHNSHMPRSGIEPWSPWWELNRLTTQPPWSGTAERHGHQWFASGCRFLHMSQRQEVGRTPPQSPDLKPIENPRDKLNTRVRRTQVSSKELTKLTEEWNDLDQDYTKKIISNMETQWTSVPTSGSEPQDYRLGSSHKLSDVRDPAEAQTVRLHMAREALCSVFEIHVLPRNCSTCVQCAGLRKEHTLHTRVAARAPKDSTKRFQQELFVPRARQHGSNAAAGESGVLRENPPGNKFCHVSLLGLTPPEIELVSPWCMVVVWPLHQRDFLLDARGRLSHIAGEFTNHYGFEVPGCVQGDQGRRATAGGRNGGVVALLDKPINKPRTQVRRNAGTYKGYTVSPIKCLFAPTRKARNWHAVLRIIVLRVLKRRPDWACIGLCNIVVSNNIAESSLEFSKLYDDDEITCVLFQWFARIGDTASPAGRRLPWRFVDICLIHTNIPLTRENAFENSIGLMFRCIPTTSTEFSGVLNWWINRFNRTQPNQ</sequence>
<reference evidence="2 3" key="1">
    <citation type="submission" date="2023-02" db="EMBL/GenBank/DDBJ databases">
        <title>LHISI_Scaffold_Assembly.</title>
        <authorList>
            <person name="Stuart O.P."/>
            <person name="Cleave R."/>
            <person name="Magrath M.J.L."/>
            <person name="Mikheyev A.S."/>
        </authorList>
    </citation>
    <scope>NUCLEOTIDE SEQUENCE [LARGE SCALE GENOMIC DNA]</scope>
    <source>
        <strain evidence="2">Daus_M_001</strain>
        <tissue evidence="2">Leg muscle</tissue>
    </source>
</reference>
<evidence type="ECO:0000256" key="1">
    <source>
        <dbReference type="SAM" id="MobiDB-lite"/>
    </source>
</evidence>
<keyword evidence="3" id="KW-1185">Reference proteome</keyword>
<evidence type="ECO:0000313" key="2">
    <source>
        <dbReference type="EMBL" id="KAJ8870009.1"/>
    </source>
</evidence>
<protein>
    <submittedName>
        <fullName evidence="2">Uncharacterized protein</fullName>
    </submittedName>
</protein>